<dbReference type="STRING" id="768700.MSU_0099"/>
<organism evidence="1 2">
    <name type="scientific">Mycoplasma suis (strain Illinois)</name>
    <dbReference type="NCBI Taxonomy" id="768700"/>
    <lineage>
        <taxon>Bacteria</taxon>
        <taxon>Bacillati</taxon>
        <taxon>Mycoplasmatota</taxon>
        <taxon>Mollicutes</taxon>
        <taxon>Mycoplasmataceae</taxon>
        <taxon>Mycoplasma</taxon>
    </lineage>
</organism>
<proteinExistence type="predicted"/>
<dbReference type="Proteomes" id="UP000007484">
    <property type="component" value="Chromosome"/>
</dbReference>
<name>F0QQ73_MYCSL</name>
<keyword evidence="2" id="KW-1185">Reference proteome</keyword>
<accession>F0QQ73</accession>
<protein>
    <submittedName>
        <fullName evidence="1">Uncharacterized protein</fullName>
    </submittedName>
</protein>
<evidence type="ECO:0000313" key="2">
    <source>
        <dbReference type="Proteomes" id="UP000007484"/>
    </source>
</evidence>
<dbReference type="AlphaFoldDB" id="F0QQ73"/>
<evidence type="ECO:0000313" key="1">
    <source>
        <dbReference type="EMBL" id="ADX97643.1"/>
    </source>
</evidence>
<sequence length="177" mass="19935">MFGASTWAKIALVVVSLGGAASGGTYLMKNNPFNLLGESSKTLDSNIFGGYIISVGNKDSNICSVISEGIEVKREDKELCEKKIMSISGNNERNRKNFRLWLKTWNSDDVKTILSFLGVSSKENEWFSKKDSTELTYKYETWGCKLDEKNTQDPREVEVSCFSNKDKKLSETSWKTL</sequence>
<dbReference type="RefSeq" id="WP_013608791.1">
    <property type="nucleotide sequence ID" value="NC_015155.1"/>
</dbReference>
<dbReference type="EMBL" id="CP002525">
    <property type="protein sequence ID" value="ADX97643.1"/>
    <property type="molecule type" value="Genomic_DNA"/>
</dbReference>
<dbReference type="HOGENOM" id="CLU_1401152_0_0_14"/>
<reference evidence="1 2" key="1">
    <citation type="journal article" date="2011" name="J. Bacteriol.">
        <title>Complete genome sequences of two hemotropic Mycoplasmas, Mycoplasma haemofelis strain Ohio2 and Mycoplasma suis strain Illinois.</title>
        <authorList>
            <person name="Messick J.B."/>
            <person name="Santos A.P."/>
            <person name="Guimaraes A.M."/>
        </authorList>
    </citation>
    <scope>NUCLEOTIDE SEQUENCE [LARGE SCALE GENOMIC DNA]</scope>
    <source>
        <strain evidence="1 2">Illinois</strain>
    </source>
</reference>
<gene>
    <name evidence="1" type="ordered locus">MSU_0099</name>
</gene>
<dbReference type="KEGG" id="mss:MSU_0099"/>